<dbReference type="InterPro" id="IPR027417">
    <property type="entry name" value="P-loop_NTPase"/>
</dbReference>
<organism evidence="2">
    <name type="scientific">uncultured Anaerotruncus sp</name>
    <dbReference type="NCBI Taxonomy" id="905011"/>
    <lineage>
        <taxon>Bacteria</taxon>
        <taxon>Bacillati</taxon>
        <taxon>Bacillota</taxon>
        <taxon>Clostridia</taxon>
        <taxon>Eubacteriales</taxon>
        <taxon>Oscillospiraceae</taxon>
        <taxon>Anaerotruncus</taxon>
        <taxon>environmental samples</taxon>
    </lineage>
</organism>
<feature type="domain" description="Phage terminase large subunit N-terminal" evidence="1">
    <location>
        <begin position="25"/>
        <end position="194"/>
    </location>
</feature>
<evidence type="ECO:0000259" key="1">
    <source>
        <dbReference type="Pfam" id="PF04466"/>
    </source>
</evidence>
<dbReference type="InterPro" id="IPR035412">
    <property type="entry name" value="Terminase_L_N"/>
</dbReference>
<dbReference type="Gene3D" id="3.40.50.300">
    <property type="entry name" value="P-loop containing nucleotide triphosphate hydrolases"/>
    <property type="match status" value="1"/>
</dbReference>
<proteinExistence type="predicted"/>
<name>A0A1C6FPZ3_9FIRM</name>
<evidence type="ECO:0000313" key="2">
    <source>
        <dbReference type="EMBL" id="SCJ35178.1"/>
    </source>
</evidence>
<dbReference type="Gene3D" id="3.30.420.280">
    <property type="match status" value="1"/>
</dbReference>
<sequence length="437" mass="50197">MPSKLLEAPNERQKLFFLARSRFVAYGGARGGGKSWAVRKKALLLGVRYPGIRMLLLRRTFPELKENHILPLHIELEGLATYKEVDKAFTFANGSRLKFGYCDSEKDVLQYQGQEYDVIFMDEATQFTYYQFNTLTACLRGANSFPKRMYLTCNPGGVGHDWVKRLFVDREYRGSEDPNDYTFIPARVYDNKALVQNDPGYVAMLENLPEDLRRAWLEGDWGVFAGQYFTEWREDIHTCAPFAIPSHWRRYFVMDYGLDMLAGYCVALDEGGRAWVYRELYRPDLIISQAAEAILQMTTTENIEAWFAPPDMWNRRQDTGKSVAEIFAEQGILLTRAQNDRVTGWLELKEWLKPIDGQAGLTVFTCCPNLIRCMPLLQFDEHKPNDVAREPHELTHAPDAIRYFVAGRPVPAQLPVIPDEDELPLDSQVADFLQFGG</sequence>
<reference evidence="2" key="1">
    <citation type="submission" date="2015-09" db="EMBL/GenBank/DDBJ databases">
        <authorList>
            <consortium name="Pathogen Informatics"/>
        </authorList>
    </citation>
    <scope>NUCLEOTIDE SEQUENCE</scope>
    <source>
        <strain evidence="2">2789STDY5834896</strain>
    </source>
</reference>
<accession>A0A1C6FPZ3</accession>
<dbReference type="SUPFAM" id="SSF52540">
    <property type="entry name" value="P-loop containing nucleoside triphosphate hydrolases"/>
    <property type="match status" value="1"/>
</dbReference>
<gene>
    <name evidence="2" type="ORF">SAMEA3545359_00069</name>
</gene>
<dbReference type="Pfam" id="PF04466">
    <property type="entry name" value="Terminase_3"/>
    <property type="match status" value="1"/>
</dbReference>
<dbReference type="AlphaFoldDB" id="A0A1C6FPZ3"/>
<protein>
    <submittedName>
        <fullName evidence="2">Uncharacterized conserved protein</fullName>
    </submittedName>
</protein>
<dbReference type="EMBL" id="FMHG01000001">
    <property type="protein sequence ID" value="SCJ35178.1"/>
    <property type="molecule type" value="Genomic_DNA"/>
</dbReference>